<accession>A0A5C3LZR6</accession>
<dbReference type="Proteomes" id="UP000308652">
    <property type="component" value="Unassembled WGS sequence"/>
</dbReference>
<dbReference type="EMBL" id="ML213603">
    <property type="protein sequence ID" value="TFK38372.1"/>
    <property type="molecule type" value="Genomic_DNA"/>
</dbReference>
<dbReference type="PROSITE" id="PS50865">
    <property type="entry name" value="ZF_MYND_2"/>
    <property type="match status" value="1"/>
</dbReference>
<proteinExistence type="predicted"/>
<dbReference type="InterPro" id="IPR002893">
    <property type="entry name" value="Znf_MYND"/>
</dbReference>
<evidence type="ECO:0000256" key="3">
    <source>
        <dbReference type="ARBA" id="ARBA00022833"/>
    </source>
</evidence>
<evidence type="ECO:0000313" key="7">
    <source>
        <dbReference type="Proteomes" id="UP000308652"/>
    </source>
</evidence>
<dbReference type="AlphaFoldDB" id="A0A5C3LZR6"/>
<feature type="domain" description="MYND-type" evidence="5">
    <location>
        <begin position="92"/>
        <end position="128"/>
    </location>
</feature>
<dbReference type="InterPro" id="IPR027974">
    <property type="entry name" value="DUF4470"/>
</dbReference>
<name>A0A5C3LZR6_9AGAR</name>
<dbReference type="Gene3D" id="6.10.140.2220">
    <property type="match status" value="1"/>
</dbReference>
<gene>
    <name evidence="6" type="ORF">BDQ12DRAFT_705388</name>
</gene>
<reference evidence="6 7" key="1">
    <citation type="journal article" date="2019" name="Nat. Ecol. Evol.">
        <title>Megaphylogeny resolves global patterns of mushroom evolution.</title>
        <authorList>
            <person name="Varga T."/>
            <person name="Krizsan K."/>
            <person name="Foldi C."/>
            <person name="Dima B."/>
            <person name="Sanchez-Garcia M."/>
            <person name="Sanchez-Ramirez S."/>
            <person name="Szollosi G.J."/>
            <person name="Szarkandi J.G."/>
            <person name="Papp V."/>
            <person name="Albert L."/>
            <person name="Andreopoulos W."/>
            <person name="Angelini C."/>
            <person name="Antonin V."/>
            <person name="Barry K.W."/>
            <person name="Bougher N.L."/>
            <person name="Buchanan P."/>
            <person name="Buyck B."/>
            <person name="Bense V."/>
            <person name="Catcheside P."/>
            <person name="Chovatia M."/>
            <person name="Cooper J."/>
            <person name="Damon W."/>
            <person name="Desjardin D."/>
            <person name="Finy P."/>
            <person name="Geml J."/>
            <person name="Haridas S."/>
            <person name="Hughes K."/>
            <person name="Justo A."/>
            <person name="Karasinski D."/>
            <person name="Kautmanova I."/>
            <person name="Kiss B."/>
            <person name="Kocsube S."/>
            <person name="Kotiranta H."/>
            <person name="LaButti K.M."/>
            <person name="Lechner B.E."/>
            <person name="Liimatainen K."/>
            <person name="Lipzen A."/>
            <person name="Lukacs Z."/>
            <person name="Mihaltcheva S."/>
            <person name="Morgado L.N."/>
            <person name="Niskanen T."/>
            <person name="Noordeloos M.E."/>
            <person name="Ohm R.A."/>
            <person name="Ortiz-Santana B."/>
            <person name="Ovrebo C."/>
            <person name="Racz N."/>
            <person name="Riley R."/>
            <person name="Savchenko A."/>
            <person name="Shiryaev A."/>
            <person name="Soop K."/>
            <person name="Spirin V."/>
            <person name="Szebenyi C."/>
            <person name="Tomsovsky M."/>
            <person name="Tulloss R.E."/>
            <person name="Uehling J."/>
            <person name="Grigoriev I.V."/>
            <person name="Vagvolgyi C."/>
            <person name="Papp T."/>
            <person name="Martin F.M."/>
            <person name="Miettinen O."/>
            <person name="Hibbett D.S."/>
            <person name="Nagy L.G."/>
        </authorList>
    </citation>
    <scope>NUCLEOTIDE SEQUENCE [LARGE SCALE GENOMIC DNA]</scope>
    <source>
        <strain evidence="6 7">CBS 166.37</strain>
    </source>
</reference>
<evidence type="ECO:0000313" key="6">
    <source>
        <dbReference type="EMBL" id="TFK38372.1"/>
    </source>
</evidence>
<keyword evidence="2 4" id="KW-0863">Zinc-finger</keyword>
<evidence type="ECO:0000256" key="2">
    <source>
        <dbReference type="ARBA" id="ARBA00022771"/>
    </source>
</evidence>
<dbReference type="GO" id="GO:0008270">
    <property type="term" value="F:zinc ion binding"/>
    <property type="evidence" value="ECO:0007669"/>
    <property type="project" value="UniProtKB-KW"/>
</dbReference>
<dbReference type="Pfam" id="PF01753">
    <property type="entry name" value="zf-MYND"/>
    <property type="match status" value="1"/>
</dbReference>
<evidence type="ECO:0000256" key="4">
    <source>
        <dbReference type="PROSITE-ProRule" id="PRU00134"/>
    </source>
</evidence>
<protein>
    <recommendedName>
        <fullName evidence="5">MYND-type domain-containing protein</fullName>
    </recommendedName>
</protein>
<keyword evidence="7" id="KW-1185">Reference proteome</keyword>
<dbReference type="Pfam" id="PF14737">
    <property type="entry name" value="DUF4470"/>
    <property type="match status" value="1"/>
</dbReference>
<keyword evidence="3" id="KW-0862">Zinc</keyword>
<evidence type="ECO:0000256" key="1">
    <source>
        <dbReference type="ARBA" id="ARBA00022723"/>
    </source>
</evidence>
<dbReference type="STRING" id="68775.A0A5C3LZR6"/>
<sequence length="665" mass="75512">MHQLADIFSRYLTPENRAEIERNYTHYTSTGNSNIRAIPPHPATTSNPFADLQQIDDYDPAKLAEVLESLQVRPTFPLLDVLPCANVDAAHYTTCFNPGTKTCSECKLASYCSKECQKHHWHLHKLDCRSLVRSDSWKPSWVTEGRRPSFICDETLQEEFTRRTTDEFAIGASLWGNTPAMDVINLLKNENDSKKNFSLAFIASGDLRHAIKTVNSLPSNYSGELKIALNDASLPVVSRNIILLLILGTIADEAMASDVALHLWYSAFIPSEYKLQISTILMTFLNQADEDGNFKSKLGPWSTLHSVLLPETMKYFLHFVSSEMSIGDAQEEYDRVRMASSRRDYWDRMYAGLNPSHRLALQEFRRFGIVLPFGAPNAHFNVPNQSLFSYDGKWLQRDFADPLEGWDISEVIAAGGAHGAQPEDTYGCQYFFLSDQLRDFARRLRKFKVSFLVSSFDVRALCLGIRENTFSDYGIPSSVRFDRIHVSNILDHNYVGIRQVLSDWAPFLAETKSAAIVGYFMNWVALQKNGRASSQTSSSVIGGLVDKLKQQGRLTGQNLLENKNALPNFGDLGMIMYLSTPTLEAVYDNSKAFATFLKNQGLDTILRETKLKKRQRHTIVPHRLGAPLHGSPETLPEFLDDTSWYHYIRLSRISWYERYVEFVRA</sequence>
<dbReference type="SUPFAM" id="SSF144232">
    <property type="entry name" value="HIT/MYND zinc finger-like"/>
    <property type="match status" value="1"/>
</dbReference>
<dbReference type="OrthoDB" id="5282002at2759"/>
<organism evidence="6 7">
    <name type="scientific">Crucibulum laeve</name>
    <dbReference type="NCBI Taxonomy" id="68775"/>
    <lineage>
        <taxon>Eukaryota</taxon>
        <taxon>Fungi</taxon>
        <taxon>Dikarya</taxon>
        <taxon>Basidiomycota</taxon>
        <taxon>Agaricomycotina</taxon>
        <taxon>Agaricomycetes</taxon>
        <taxon>Agaricomycetidae</taxon>
        <taxon>Agaricales</taxon>
        <taxon>Agaricineae</taxon>
        <taxon>Nidulariaceae</taxon>
        <taxon>Crucibulum</taxon>
    </lineage>
</organism>
<keyword evidence="1" id="KW-0479">Metal-binding</keyword>
<evidence type="ECO:0000259" key="5">
    <source>
        <dbReference type="PROSITE" id="PS50865"/>
    </source>
</evidence>